<evidence type="ECO:0000313" key="2">
    <source>
        <dbReference type="EMBL" id="TDB97650.1"/>
    </source>
</evidence>
<protein>
    <submittedName>
        <fullName evidence="2">Uncharacterized protein</fullName>
    </submittedName>
</protein>
<evidence type="ECO:0000256" key="1">
    <source>
        <dbReference type="SAM" id="MobiDB-lite"/>
    </source>
</evidence>
<feature type="compositionally biased region" description="Basic and acidic residues" evidence="1">
    <location>
        <begin position="124"/>
        <end position="141"/>
    </location>
</feature>
<gene>
    <name evidence="2" type="ORF">E1267_39645</name>
</gene>
<organism evidence="2 3">
    <name type="scientific">Nonomuraea longispora</name>
    <dbReference type="NCBI Taxonomy" id="1848320"/>
    <lineage>
        <taxon>Bacteria</taxon>
        <taxon>Bacillati</taxon>
        <taxon>Actinomycetota</taxon>
        <taxon>Actinomycetes</taxon>
        <taxon>Streptosporangiales</taxon>
        <taxon>Streptosporangiaceae</taxon>
        <taxon>Nonomuraea</taxon>
    </lineage>
</organism>
<sequence>MADLLRLRELFARKIPSSYVRTVPELIQDFAEVLIRTGMFEVAVPVIDSYEQGEECSTGDVVAEIDRRLQQIIDREPRDRLDYLESLAARIGLRWRGNESKQQQSDREGTGCRVRSNPRGLRGCQEDRPHLSRHRTEVSRS</sequence>
<evidence type="ECO:0000313" key="3">
    <source>
        <dbReference type="Proteomes" id="UP000295157"/>
    </source>
</evidence>
<dbReference type="EMBL" id="SMJZ01000260">
    <property type="protein sequence ID" value="TDB97650.1"/>
    <property type="molecule type" value="Genomic_DNA"/>
</dbReference>
<dbReference type="RefSeq" id="WP_132340787.1">
    <property type="nucleotide sequence ID" value="NZ_SMJZ01000260.1"/>
</dbReference>
<proteinExistence type="predicted"/>
<keyword evidence="3" id="KW-1185">Reference proteome</keyword>
<dbReference type="OrthoDB" id="4217458at2"/>
<dbReference type="AlphaFoldDB" id="A0A4R4MNT5"/>
<comment type="caution">
    <text evidence="2">The sequence shown here is derived from an EMBL/GenBank/DDBJ whole genome shotgun (WGS) entry which is preliminary data.</text>
</comment>
<reference evidence="2 3" key="1">
    <citation type="submission" date="2019-02" db="EMBL/GenBank/DDBJ databases">
        <title>Draft genome sequences of novel Actinobacteria.</title>
        <authorList>
            <person name="Sahin N."/>
            <person name="Ay H."/>
            <person name="Saygin H."/>
        </authorList>
    </citation>
    <scope>NUCLEOTIDE SEQUENCE [LARGE SCALE GENOMIC DNA]</scope>
    <source>
        <strain evidence="2 3">KC201</strain>
    </source>
</reference>
<dbReference type="Proteomes" id="UP000295157">
    <property type="component" value="Unassembled WGS sequence"/>
</dbReference>
<accession>A0A4R4MNT5</accession>
<feature type="compositionally biased region" description="Basic and acidic residues" evidence="1">
    <location>
        <begin position="97"/>
        <end position="110"/>
    </location>
</feature>
<name>A0A4R4MNT5_9ACTN</name>
<feature type="region of interest" description="Disordered" evidence="1">
    <location>
        <begin position="97"/>
        <end position="141"/>
    </location>
</feature>